<evidence type="ECO:0000256" key="2">
    <source>
        <dbReference type="ARBA" id="ARBA00022475"/>
    </source>
</evidence>
<evidence type="ECO:0000256" key="10">
    <source>
        <dbReference type="RuleBase" id="RU351113"/>
    </source>
</evidence>
<evidence type="ECO:0000313" key="12">
    <source>
        <dbReference type="Proteomes" id="UP000249218"/>
    </source>
</evidence>
<dbReference type="GO" id="GO:0005549">
    <property type="term" value="F:odorant binding"/>
    <property type="evidence" value="ECO:0007669"/>
    <property type="project" value="InterPro"/>
</dbReference>
<evidence type="ECO:0000256" key="7">
    <source>
        <dbReference type="ARBA" id="ARBA00023136"/>
    </source>
</evidence>
<keyword evidence="12" id="KW-1185">Reference proteome</keyword>
<feature type="transmembrane region" description="Helical" evidence="10">
    <location>
        <begin position="268"/>
        <end position="289"/>
    </location>
</feature>
<sequence>MSLRSDSECARSVAPHVRVLRRVGFLRGAALSSRPRAQRLALRSYHALALAATSLYVLQQAVYAYQERGDMDKLSQVMFLMLCHVTCVVKQIAFHVDADRIDRLIASLDEPLLNQCAGERGALLRGTARGAARLLRTYAGCAVATCVLWIVFPVINRIQGISFEFPFWTGFSYDHNAVFTLVLLQSFYCTNLVAIGNTSMDAFMATILDQCKTQLRILRINFESLPERARALHVESGENYDTILDKLFVDCLVHYNKITEMCTELHDVFAVPLLVQFGVGGWILCMAAYKIVSLDVLSIEFASITLFITCILIELFIFCYYGNEVTVESERVSQSLYSMEWRRARLTFRRSLVLVMERAKRPLRPAAGRVIPLSLDTFVKILKSSYSFYAVLRQTK</sequence>
<keyword evidence="8 10" id="KW-0675">Receptor</keyword>
<feature type="transmembrane region" description="Helical" evidence="10">
    <location>
        <begin position="77"/>
        <end position="96"/>
    </location>
</feature>
<keyword evidence="3 10" id="KW-0716">Sensory transduction</keyword>
<evidence type="ECO:0000256" key="1">
    <source>
        <dbReference type="ARBA" id="ARBA00004651"/>
    </source>
</evidence>
<evidence type="ECO:0000256" key="6">
    <source>
        <dbReference type="ARBA" id="ARBA00022989"/>
    </source>
</evidence>
<feature type="transmembrane region" description="Helical" evidence="10">
    <location>
        <begin position="44"/>
        <end position="65"/>
    </location>
</feature>
<dbReference type="GO" id="GO:0007165">
    <property type="term" value="P:signal transduction"/>
    <property type="evidence" value="ECO:0007669"/>
    <property type="project" value="UniProtKB-KW"/>
</dbReference>
<gene>
    <name evidence="11" type="primary">HaOG200971</name>
    <name evidence="11" type="ORF">B5X24_HaOG200971</name>
</gene>
<evidence type="ECO:0000313" key="11">
    <source>
        <dbReference type="EMBL" id="PZC70606.1"/>
    </source>
</evidence>
<keyword evidence="5 10" id="KW-0552">Olfaction</keyword>
<dbReference type="GO" id="GO:0004984">
    <property type="term" value="F:olfactory receptor activity"/>
    <property type="evidence" value="ECO:0007669"/>
    <property type="project" value="InterPro"/>
</dbReference>
<proteinExistence type="inferred from homology"/>
<organism evidence="11 12">
    <name type="scientific">Helicoverpa armigera</name>
    <name type="common">Cotton bollworm</name>
    <name type="synonym">Heliothis armigera</name>
    <dbReference type="NCBI Taxonomy" id="29058"/>
    <lineage>
        <taxon>Eukaryota</taxon>
        <taxon>Metazoa</taxon>
        <taxon>Ecdysozoa</taxon>
        <taxon>Arthropoda</taxon>
        <taxon>Hexapoda</taxon>
        <taxon>Insecta</taxon>
        <taxon>Pterygota</taxon>
        <taxon>Neoptera</taxon>
        <taxon>Endopterygota</taxon>
        <taxon>Lepidoptera</taxon>
        <taxon>Glossata</taxon>
        <taxon>Ditrysia</taxon>
        <taxon>Noctuoidea</taxon>
        <taxon>Noctuidae</taxon>
        <taxon>Heliothinae</taxon>
        <taxon>Helicoverpa</taxon>
    </lineage>
</organism>
<protein>
    <recommendedName>
        <fullName evidence="10">Odorant receptor</fullName>
    </recommendedName>
</protein>
<dbReference type="PANTHER" id="PTHR21137">
    <property type="entry name" value="ODORANT RECEPTOR"/>
    <property type="match status" value="1"/>
</dbReference>
<dbReference type="Proteomes" id="UP000249218">
    <property type="component" value="Unassembled WGS sequence"/>
</dbReference>
<evidence type="ECO:0000256" key="3">
    <source>
        <dbReference type="ARBA" id="ARBA00022606"/>
    </source>
</evidence>
<evidence type="ECO:0000256" key="9">
    <source>
        <dbReference type="ARBA" id="ARBA00023224"/>
    </source>
</evidence>
<dbReference type="OMA" id="LCHRART"/>
<keyword evidence="6 10" id="KW-1133">Transmembrane helix</keyword>
<dbReference type="Pfam" id="PF02949">
    <property type="entry name" value="7tm_6"/>
    <property type="match status" value="1"/>
</dbReference>
<dbReference type="EMBL" id="KZ150524">
    <property type="protein sequence ID" value="PZC70606.1"/>
    <property type="molecule type" value="Genomic_DNA"/>
</dbReference>
<feature type="transmembrane region" description="Helical" evidence="10">
    <location>
        <begin position="135"/>
        <end position="155"/>
    </location>
</feature>
<keyword evidence="2" id="KW-1003">Cell membrane</keyword>
<keyword evidence="7 10" id="KW-0472">Membrane</keyword>
<feature type="transmembrane region" description="Helical" evidence="10">
    <location>
        <begin position="301"/>
        <end position="321"/>
    </location>
</feature>
<comment type="subcellular location">
    <subcellularLocation>
        <location evidence="1 10">Cell membrane</location>
        <topology evidence="1 10">Multi-pass membrane protein</topology>
    </subcellularLocation>
</comment>
<comment type="caution">
    <text evidence="10">Lacks conserved residue(s) required for the propagation of feature annotation.</text>
</comment>
<dbReference type="AlphaFoldDB" id="A0A2W1BC37"/>
<evidence type="ECO:0000256" key="8">
    <source>
        <dbReference type="ARBA" id="ARBA00023170"/>
    </source>
</evidence>
<evidence type="ECO:0000256" key="4">
    <source>
        <dbReference type="ARBA" id="ARBA00022692"/>
    </source>
</evidence>
<comment type="similarity">
    <text evidence="10">Belongs to the insect chemoreceptor superfamily. Heteromeric odorant receptor channel (TC 1.A.69) family.</text>
</comment>
<keyword evidence="9 10" id="KW-0807">Transducer</keyword>
<accession>A0A2W1BC37</accession>
<feature type="transmembrane region" description="Helical" evidence="10">
    <location>
        <begin position="175"/>
        <end position="195"/>
    </location>
</feature>
<keyword evidence="4 10" id="KW-0812">Transmembrane</keyword>
<name>A0A2W1BC37_HELAM</name>
<dbReference type="GO" id="GO:0005886">
    <property type="term" value="C:plasma membrane"/>
    <property type="evidence" value="ECO:0007669"/>
    <property type="project" value="UniProtKB-SubCell"/>
</dbReference>
<reference evidence="11 12" key="1">
    <citation type="journal article" date="2017" name="BMC Biol.">
        <title>Genomic innovations, transcriptional plasticity and gene loss underlying the evolution and divergence of two highly polyphagous and invasive Helicoverpa pest species.</title>
        <authorList>
            <person name="Pearce S.L."/>
            <person name="Clarke D.F."/>
            <person name="East P.D."/>
            <person name="Elfekih S."/>
            <person name="Gordon K.H."/>
            <person name="Jermiin L.S."/>
            <person name="McGaughran A."/>
            <person name="Oakeshott J.G."/>
            <person name="Papanikolaou A."/>
            <person name="Perera O.P."/>
            <person name="Rane R.V."/>
            <person name="Richards S."/>
            <person name="Tay W.T."/>
            <person name="Walsh T.K."/>
            <person name="Anderson A."/>
            <person name="Anderson C.J."/>
            <person name="Asgari S."/>
            <person name="Board P.G."/>
            <person name="Bretschneider A."/>
            <person name="Campbell P.M."/>
            <person name="Chertemps T."/>
            <person name="Christeller J.T."/>
            <person name="Coppin C.W."/>
            <person name="Downes S.J."/>
            <person name="Duan G."/>
            <person name="Farnsworth C.A."/>
            <person name="Good R.T."/>
            <person name="Han L.B."/>
            <person name="Han Y.C."/>
            <person name="Hatje K."/>
            <person name="Horne I."/>
            <person name="Huang Y.P."/>
            <person name="Hughes D.S."/>
            <person name="Jacquin-Joly E."/>
            <person name="James W."/>
            <person name="Jhangiani S."/>
            <person name="Kollmar M."/>
            <person name="Kuwar S.S."/>
            <person name="Li S."/>
            <person name="Liu N.Y."/>
            <person name="Maibeche M.T."/>
            <person name="Miller J.R."/>
            <person name="Montagne N."/>
            <person name="Perry T."/>
            <person name="Qu J."/>
            <person name="Song S.V."/>
            <person name="Sutton G.G."/>
            <person name="Vogel H."/>
            <person name="Walenz B.P."/>
            <person name="Xu W."/>
            <person name="Zhang H.J."/>
            <person name="Zou Z."/>
            <person name="Batterham P."/>
            <person name="Edwards O.R."/>
            <person name="Feyereisen R."/>
            <person name="Gibbs R.A."/>
            <person name="Heckel D.G."/>
            <person name="McGrath A."/>
            <person name="Robin C."/>
            <person name="Scherer S.E."/>
            <person name="Worley K.C."/>
            <person name="Wu Y.D."/>
        </authorList>
    </citation>
    <scope>NUCLEOTIDE SEQUENCE [LARGE SCALE GENOMIC DNA]</scope>
    <source>
        <strain evidence="11">Harm_GR_Male_#8</strain>
        <tissue evidence="11">Whole organism</tissue>
    </source>
</reference>
<evidence type="ECO:0000256" key="5">
    <source>
        <dbReference type="ARBA" id="ARBA00022725"/>
    </source>
</evidence>
<dbReference type="PANTHER" id="PTHR21137:SF35">
    <property type="entry name" value="ODORANT RECEPTOR 19A-RELATED"/>
    <property type="match status" value="1"/>
</dbReference>
<dbReference type="InterPro" id="IPR004117">
    <property type="entry name" value="7tm6_olfct_rcpt"/>
</dbReference>
<dbReference type="OrthoDB" id="8191658at2759"/>